<evidence type="ECO:0000256" key="1">
    <source>
        <dbReference type="SAM" id="Phobius"/>
    </source>
</evidence>
<dbReference type="InterPro" id="IPR011528">
    <property type="entry name" value="NERD"/>
</dbReference>
<dbReference type="Pfam" id="PF08378">
    <property type="entry name" value="NERD"/>
    <property type="match status" value="1"/>
</dbReference>
<dbReference type="AlphaFoldDB" id="A0A6N3FXE3"/>
<evidence type="ECO:0000313" key="3">
    <source>
        <dbReference type="EMBL" id="VYU57028.1"/>
    </source>
</evidence>
<reference evidence="3" key="1">
    <citation type="submission" date="2019-11" db="EMBL/GenBank/DDBJ databases">
        <authorList>
            <person name="Feng L."/>
        </authorList>
    </citation>
    <scope>NUCLEOTIDE SEQUENCE</scope>
    <source>
        <strain evidence="3">CTertiumLFYP3</strain>
    </source>
</reference>
<accession>A0A6N3FXE3</accession>
<keyword evidence="1" id="KW-0472">Membrane</keyword>
<organism evidence="3">
    <name type="scientific">Clostridium tertium</name>
    <dbReference type="NCBI Taxonomy" id="1559"/>
    <lineage>
        <taxon>Bacteria</taxon>
        <taxon>Bacillati</taxon>
        <taxon>Bacillota</taxon>
        <taxon>Clostridia</taxon>
        <taxon>Eubacteriales</taxon>
        <taxon>Clostridiaceae</taxon>
        <taxon>Clostridium</taxon>
    </lineage>
</organism>
<gene>
    <name evidence="3" type="ORF">CTLFYP3_02907</name>
</gene>
<keyword evidence="1" id="KW-1133">Transmembrane helix</keyword>
<keyword evidence="1" id="KW-0812">Transmembrane</keyword>
<sequence length="234" mass="26999">MAIVHRKENELKSKIKDVQRIYNIYIITLIITIILFFPVGIIVAVVFNIVYGKKFVEMKKYKKGLIGEEKTLALLENLDDSYHIFNDLNIVYDNKNSQVDIVVVGDNGITIVESKNINGVIKGKIDDQQLKIKKTGRRGGIYYKTIYNPYKQVNTHVYRLSKYLKENRANAWVSGVVFFQPKKGLIFKKPISVKGSENIFFYEGNDLINYIINKSESINPETKKMIINNLLKVQ</sequence>
<proteinExistence type="predicted"/>
<protein>
    <submittedName>
        <fullName evidence="3">Nuclease-related domain protein</fullName>
    </submittedName>
</protein>
<name>A0A6N3FXE3_9CLOT</name>
<dbReference type="PROSITE" id="PS50965">
    <property type="entry name" value="NERD"/>
    <property type="match status" value="1"/>
</dbReference>
<evidence type="ECO:0000259" key="2">
    <source>
        <dbReference type="PROSITE" id="PS50965"/>
    </source>
</evidence>
<feature type="transmembrane region" description="Helical" evidence="1">
    <location>
        <begin position="21"/>
        <end position="51"/>
    </location>
</feature>
<feature type="domain" description="NERD" evidence="2">
    <location>
        <begin position="63"/>
        <end position="183"/>
    </location>
</feature>
<dbReference type="RefSeq" id="WP_156627346.1">
    <property type="nucleotide sequence ID" value="NZ_CACRTO010000042.1"/>
</dbReference>
<dbReference type="EMBL" id="CACRTO010000042">
    <property type="protein sequence ID" value="VYU57028.1"/>
    <property type="molecule type" value="Genomic_DNA"/>
</dbReference>